<dbReference type="RefSeq" id="WP_009324228.1">
    <property type="nucleotide sequence ID" value="NZ_CAOJUJ010000015.1"/>
</dbReference>
<name>A0A0D8IV50_9FIRM</name>
<comment type="similarity">
    <text evidence="7">Belongs to the binding-protein-dependent transport system permease family.</text>
</comment>
<sequence length="313" mass="35928">MKERTGMNASRRRMVCKQLKNDWMLYALLLPVLLWYIIFCYLPMGGITLAFRNYRYDMGLWHSPWVGLLHFKTMFQDAEFWRAFSNTLIFSFGKLLFHFPIPIIVAILLNEIRHPRVKKFFQTVFTFPHFISWVVLSGILINMFASNGIINQLLGQMGFEQIAPLMSLSAFRPFIWISNIWKEFGWDAIIYMAALTAIDPQLYEAASIDGANRLQKMLHITWPGIRSTVCIMLILQVGGIMSGASFDQIFNLYSAPVYPVADIIDTYVYRQSFMTGTNFGYTTAIGLLKSVIGVVMIWTANKVTTKLGEDGLF</sequence>
<organism evidence="9 13">
    <name type="scientific">Ruthenibacterium lactatiformans</name>
    <dbReference type="NCBI Taxonomy" id="1550024"/>
    <lineage>
        <taxon>Bacteria</taxon>
        <taxon>Bacillati</taxon>
        <taxon>Bacillota</taxon>
        <taxon>Clostridia</taxon>
        <taxon>Eubacteriales</taxon>
        <taxon>Oscillospiraceae</taxon>
        <taxon>Ruthenibacterium</taxon>
    </lineage>
</organism>
<dbReference type="GO" id="GO:0055085">
    <property type="term" value="P:transmembrane transport"/>
    <property type="evidence" value="ECO:0007669"/>
    <property type="project" value="InterPro"/>
</dbReference>
<evidence type="ECO:0000313" key="16">
    <source>
        <dbReference type="Proteomes" id="UP000449193"/>
    </source>
</evidence>
<dbReference type="GeneID" id="42858290"/>
<feature type="transmembrane region" description="Helical" evidence="7">
    <location>
        <begin position="130"/>
        <end position="150"/>
    </location>
</feature>
<evidence type="ECO:0000259" key="8">
    <source>
        <dbReference type="PROSITE" id="PS50928"/>
    </source>
</evidence>
<comment type="caution">
    <text evidence="9">The sequence shown here is derived from an EMBL/GenBank/DDBJ whole genome shotgun (WGS) entry which is preliminary data.</text>
</comment>
<dbReference type="Gene3D" id="1.10.3720.10">
    <property type="entry name" value="MetI-like"/>
    <property type="match status" value="1"/>
</dbReference>
<keyword evidence="4 7" id="KW-0812">Transmembrane</keyword>
<dbReference type="InterPro" id="IPR035906">
    <property type="entry name" value="MetI-like_sf"/>
</dbReference>
<evidence type="ECO:0000256" key="5">
    <source>
        <dbReference type="ARBA" id="ARBA00022989"/>
    </source>
</evidence>
<dbReference type="AlphaFoldDB" id="A0A0D8IV50"/>
<evidence type="ECO:0000313" key="13">
    <source>
        <dbReference type="Proteomes" id="UP000032483"/>
    </source>
</evidence>
<dbReference type="Proteomes" id="UP000032483">
    <property type="component" value="Unassembled WGS sequence"/>
</dbReference>
<dbReference type="EMBL" id="WMZR01000029">
    <property type="protein sequence ID" value="MTS52994.1"/>
    <property type="molecule type" value="Genomic_DNA"/>
</dbReference>
<evidence type="ECO:0000313" key="10">
    <source>
        <dbReference type="EMBL" id="KUE75954.1"/>
    </source>
</evidence>
<dbReference type="EMBL" id="LMUA01000014">
    <property type="protein sequence ID" value="KUE75954.1"/>
    <property type="molecule type" value="Genomic_DNA"/>
</dbReference>
<keyword evidence="13" id="KW-1185">Reference proteome</keyword>
<feature type="transmembrane region" description="Helical" evidence="7">
    <location>
        <begin position="88"/>
        <end position="109"/>
    </location>
</feature>
<accession>A0A0W7TQ36</accession>
<dbReference type="Proteomes" id="UP000449193">
    <property type="component" value="Unassembled WGS sequence"/>
</dbReference>
<evidence type="ECO:0000256" key="6">
    <source>
        <dbReference type="ARBA" id="ARBA00023136"/>
    </source>
</evidence>
<dbReference type="PANTHER" id="PTHR43227:SF11">
    <property type="entry name" value="BLL4140 PROTEIN"/>
    <property type="match status" value="1"/>
</dbReference>
<proteinExistence type="inferred from homology"/>
<comment type="subcellular location">
    <subcellularLocation>
        <location evidence="1 7">Cell membrane</location>
        <topology evidence="1 7">Multi-pass membrane protein</topology>
    </subcellularLocation>
</comment>
<evidence type="ECO:0000256" key="2">
    <source>
        <dbReference type="ARBA" id="ARBA00022448"/>
    </source>
</evidence>
<keyword evidence="5 7" id="KW-1133">Transmembrane helix</keyword>
<dbReference type="Proteomes" id="UP000431913">
    <property type="component" value="Unassembled WGS sequence"/>
</dbReference>
<evidence type="ECO:0000256" key="1">
    <source>
        <dbReference type="ARBA" id="ARBA00004651"/>
    </source>
</evidence>
<feature type="domain" description="ABC transmembrane type-1" evidence="8">
    <location>
        <begin position="84"/>
        <end position="300"/>
    </location>
</feature>
<dbReference type="EMBL" id="JXXK01000037">
    <property type="protein sequence ID" value="KJF38570.1"/>
    <property type="molecule type" value="Genomic_DNA"/>
</dbReference>
<evidence type="ECO:0000313" key="9">
    <source>
        <dbReference type="EMBL" id="KJF38570.1"/>
    </source>
</evidence>
<keyword evidence="3" id="KW-1003">Cell membrane</keyword>
<evidence type="ECO:0000313" key="14">
    <source>
        <dbReference type="Proteomes" id="UP000053433"/>
    </source>
</evidence>
<reference evidence="12 16" key="3">
    <citation type="journal article" date="2019" name="Nat. Med.">
        <title>A library of human gut bacterial isolates paired with longitudinal multiomics data enables mechanistic microbiome research.</title>
        <authorList>
            <person name="Poyet M."/>
            <person name="Groussin M."/>
            <person name="Gibbons S.M."/>
            <person name="Avila-Pacheco J."/>
            <person name="Jiang X."/>
            <person name="Kearney S.M."/>
            <person name="Perrotta A.R."/>
            <person name="Berdy B."/>
            <person name="Zhao S."/>
            <person name="Lieberman T.D."/>
            <person name="Swanson P.K."/>
            <person name="Smith M."/>
            <person name="Roesemann S."/>
            <person name="Alexander J.E."/>
            <person name="Rich S.A."/>
            <person name="Livny J."/>
            <person name="Vlamakis H."/>
            <person name="Clish C."/>
            <person name="Bullock K."/>
            <person name="Deik A."/>
            <person name="Scott J."/>
            <person name="Pierce K.A."/>
            <person name="Xavier R.J."/>
            <person name="Alm E.J."/>
        </authorList>
    </citation>
    <scope>NUCLEOTIDE SEQUENCE [LARGE SCALE GENOMIC DNA]</scope>
    <source>
        <strain evidence="12 16">BIOML-A7</strain>
    </source>
</reference>
<dbReference type="Proteomes" id="UP000053433">
    <property type="component" value="Unassembled WGS sequence"/>
</dbReference>
<feature type="transmembrane region" description="Helical" evidence="7">
    <location>
        <begin position="225"/>
        <end position="246"/>
    </location>
</feature>
<accession>A0A0D8IV50</accession>
<keyword evidence="6 7" id="KW-0472">Membrane</keyword>
<dbReference type="Pfam" id="PF00528">
    <property type="entry name" value="BPD_transp_1"/>
    <property type="match status" value="1"/>
</dbReference>
<feature type="transmembrane region" description="Helical" evidence="7">
    <location>
        <begin position="21"/>
        <end position="44"/>
    </location>
</feature>
<gene>
    <name evidence="10" type="ORF">ASJ35_11260</name>
    <name evidence="11" type="ORF">FYJ76_10235</name>
    <name evidence="12" type="ORF">GMD52_15850</name>
    <name evidence="9" type="ORF">TQ39_17255</name>
</gene>
<dbReference type="EMBL" id="VUNJ01000009">
    <property type="protein sequence ID" value="MST92311.1"/>
    <property type="molecule type" value="Genomic_DNA"/>
</dbReference>
<evidence type="ECO:0000313" key="11">
    <source>
        <dbReference type="EMBL" id="MST92311.1"/>
    </source>
</evidence>
<dbReference type="GO" id="GO:0005886">
    <property type="term" value="C:plasma membrane"/>
    <property type="evidence" value="ECO:0007669"/>
    <property type="project" value="UniProtKB-SubCell"/>
</dbReference>
<evidence type="ECO:0000256" key="4">
    <source>
        <dbReference type="ARBA" id="ARBA00022692"/>
    </source>
</evidence>
<evidence type="ECO:0000313" key="15">
    <source>
        <dbReference type="Proteomes" id="UP000431913"/>
    </source>
</evidence>
<dbReference type="CDD" id="cd06261">
    <property type="entry name" value="TM_PBP2"/>
    <property type="match status" value="1"/>
</dbReference>
<evidence type="ECO:0000256" key="3">
    <source>
        <dbReference type="ARBA" id="ARBA00022475"/>
    </source>
</evidence>
<evidence type="ECO:0000256" key="7">
    <source>
        <dbReference type="RuleBase" id="RU363032"/>
    </source>
</evidence>
<feature type="transmembrane region" description="Helical" evidence="7">
    <location>
        <begin position="279"/>
        <end position="298"/>
    </location>
</feature>
<evidence type="ECO:0000313" key="12">
    <source>
        <dbReference type="EMBL" id="MTS52994.1"/>
    </source>
</evidence>
<dbReference type="PATRIC" id="fig|1550024.3.peg.3938"/>
<dbReference type="SUPFAM" id="SSF161098">
    <property type="entry name" value="MetI-like"/>
    <property type="match status" value="1"/>
</dbReference>
<dbReference type="PROSITE" id="PS50928">
    <property type="entry name" value="ABC_TM1"/>
    <property type="match status" value="1"/>
</dbReference>
<dbReference type="InterPro" id="IPR000515">
    <property type="entry name" value="MetI-like"/>
</dbReference>
<dbReference type="InterPro" id="IPR050809">
    <property type="entry name" value="UgpAE/MalFG_permease"/>
</dbReference>
<protein>
    <submittedName>
        <fullName evidence="12">ABC transporter permease subunit</fullName>
    </submittedName>
    <submittedName>
        <fullName evidence="9">Protein lplB</fullName>
    </submittedName>
    <submittedName>
        <fullName evidence="11">Sugar ABC transporter permease</fullName>
    </submittedName>
</protein>
<dbReference type="PANTHER" id="PTHR43227">
    <property type="entry name" value="BLL4140 PROTEIN"/>
    <property type="match status" value="1"/>
</dbReference>
<keyword evidence="2 7" id="KW-0813">Transport</keyword>
<reference evidence="10 14" key="2">
    <citation type="submission" date="2015-10" db="EMBL/GenBank/DDBJ databases">
        <title>A novel member of the family Ruminococcaceae isolated from human faeces.</title>
        <authorList>
            <person name="Shkoporov A.N."/>
            <person name="Chaplin A.V."/>
            <person name="Motuzova O.V."/>
            <person name="Kafarskaia L.I."/>
            <person name="Efimov B.A."/>
        </authorList>
    </citation>
    <scope>NUCLEOTIDE SEQUENCE [LARGE SCALE GENOMIC DNA]</scope>
    <source>
        <strain evidence="10 14">668</strain>
    </source>
</reference>
<reference evidence="11 15" key="4">
    <citation type="submission" date="2019-08" db="EMBL/GenBank/DDBJ databases">
        <title>In-depth cultivation of the pig gut microbiome towards novel bacterial diversity and tailored functional studies.</title>
        <authorList>
            <person name="Wylensek D."/>
            <person name="Hitch T.C.A."/>
            <person name="Clavel T."/>
        </authorList>
    </citation>
    <scope>NUCLEOTIDE SEQUENCE [LARGE SCALE GENOMIC DNA]</scope>
    <source>
        <strain evidence="11 15">WCA3-601-WT-6J</strain>
    </source>
</reference>
<reference evidence="9" key="1">
    <citation type="submission" date="2015-02" db="EMBL/GenBank/DDBJ databases">
        <title>A novel member of the family Ruminococcaceae isolated from human feces.</title>
        <authorList>
            <person name="Shkoporov A.N."/>
            <person name="Chaplin A.V."/>
            <person name="Motuzova O.V."/>
            <person name="Kafarskaia L.I."/>
            <person name="Khokhlova E.V."/>
            <person name="Efimov B.A."/>
        </authorList>
    </citation>
    <scope>NUCLEOTIDE SEQUENCE [LARGE SCALE GENOMIC DNA]</scope>
    <source>
        <strain evidence="9">585-1</strain>
    </source>
</reference>